<name>A0A915AW16_PARUN</name>
<dbReference type="AlphaFoldDB" id="A0A915AW16"/>
<accession>A0A915AW16</accession>
<protein>
    <submittedName>
        <fullName evidence="2">Uncharacterized protein</fullName>
    </submittedName>
</protein>
<sequence length="89" mass="10271">MNTTDLFLDQLLETNFVQPFLFLKGLSILLQDISWRKCVPIYATISVGALPKPAIFTVFHSFNEILTYNIRLIRPLPILLAMFLFGHFI</sequence>
<evidence type="ECO:0000313" key="1">
    <source>
        <dbReference type="Proteomes" id="UP000887569"/>
    </source>
</evidence>
<keyword evidence="1" id="KW-1185">Reference proteome</keyword>
<reference evidence="2" key="1">
    <citation type="submission" date="2022-11" db="UniProtKB">
        <authorList>
            <consortium name="WormBaseParasite"/>
        </authorList>
    </citation>
    <scope>IDENTIFICATION</scope>
</reference>
<dbReference type="Proteomes" id="UP000887569">
    <property type="component" value="Unplaced"/>
</dbReference>
<evidence type="ECO:0000313" key="2">
    <source>
        <dbReference type="WBParaSite" id="PgR018_g066_t01"/>
    </source>
</evidence>
<dbReference type="WBParaSite" id="PgR018_g066_t01">
    <property type="protein sequence ID" value="PgR018_g066_t01"/>
    <property type="gene ID" value="PgR018_g066"/>
</dbReference>
<organism evidence="1 2">
    <name type="scientific">Parascaris univalens</name>
    <name type="common">Nematode worm</name>
    <dbReference type="NCBI Taxonomy" id="6257"/>
    <lineage>
        <taxon>Eukaryota</taxon>
        <taxon>Metazoa</taxon>
        <taxon>Ecdysozoa</taxon>
        <taxon>Nematoda</taxon>
        <taxon>Chromadorea</taxon>
        <taxon>Rhabditida</taxon>
        <taxon>Spirurina</taxon>
        <taxon>Ascaridomorpha</taxon>
        <taxon>Ascaridoidea</taxon>
        <taxon>Ascarididae</taxon>
        <taxon>Parascaris</taxon>
    </lineage>
</organism>
<proteinExistence type="predicted"/>